<dbReference type="EMBL" id="VJZA01000046">
    <property type="protein sequence ID" value="TVT19522.1"/>
    <property type="molecule type" value="Genomic_DNA"/>
</dbReference>
<dbReference type="InterPro" id="IPR036890">
    <property type="entry name" value="HATPase_C_sf"/>
</dbReference>
<organism evidence="3 4">
    <name type="scientific">Amycolatopsis acidiphila</name>
    <dbReference type="NCBI Taxonomy" id="715473"/>
    <lineage>
        <taxon>Bacteria</taxon>
        <taxon>Bacillati</taxon>
        <taxon>Actinomycetota</taxon>
        <taxon>Actinomycetes</taxon>
        <taxon>Pseudonocardiales</taxon>
        <taxon>Pseudonocardiaceae</taxon>
        <taxon>Amycolatopsis</taxon>
    </lineage>
</organism>
<evidence type="ECO:0000256" key="1">
    <source>
        <dbReference type="ARBA" id="ARBA00022527"/>
    </source>
</evidence>
<dbReference type="SUPFAM" id="SSF55874">
    <property type="entry name" value="ATPase domain of HSP90 chaperone/DNA topoisomerase II/histidine kinase"/>
    <property type="match status" value="1"/>
</dbReference>
<keyword evidence="1" id="KW-0808">Transferase</keyword>
<keyword evidence="3" id="KW-0547">Nucleotide-binding</keyword>
<dbReference type="PANTHER" id="PTHR35526:SF3">
    <property type="entry name" value="ANTI-SIGMA-F FACTOR RSBW"/>
    <property type="match status" value="1"/>
</dbReference>
<keyword evidence="4" id="KW-1185">Reference proteome</keyword>
<dbReference type="Proteomes" id="UP000318578">
    <property type="component" value="Unassembled WGS sequence"/>
</dbReference>
<reference evidence="3 4" key="1">
    <citation type="submission" date="2019-07" db="EMBL/GenBank/DDBJ databases">
        <title>New species of Amycolatopsis and Streptomyces.</title>
        <authorList>
            <person name="Duangmal K."/>
            <person name="Teo W.F.A."/>
            <person name="Lipun K."/>
        </authorList>
    </citation>
    <scope>NUCLEOTIDE SEQUENCE [LARGE SCALE GENOMIC DNA]</scope>
    <source>
        <strain evidence="3 4">JCM 30562</strain>
    </source>
</reference>
<dbReference type="InterPro" id="IPR050267">
    <property type="entry name" value="Anti-sigma-factor_SerPK"/>
</dbReference>
<name>A0A558A5J0_9PSEU</name>
<dbReference type="CDD" id="cd16936">
    <property type="entry name" value="HATPase_RsbW-like"/>
    <property type="match status" value="1"/>
</dbReference>
<keyword evidence="3" id="KW-0067">ATP-binding</keyword>
<dbReference type="RefSeq" id="WP_144642157.1">
    <property type="nucleotide sequence ID" value="NZ_BNAX01000001.1"/>
</dbReference>
<comment type="caution">
    <text evidence="3">The sequence shown here is derived from an EMBL/GenBank/DDBJ whole genome shotgun (WGS) entry which is preliminary data.</text>
</comment>
<gene>
    <name evidence="3" type="ORF">FNH06_24120</name>
</gene>
<evidence type="ECO:0000313" key="4">
    <source>
        <dbReference type="Proteomes" id="UP000318578"/>
    </source>
</evidence>
<dbReference type="Pfam" id="PF13581">
    <property type="entry name" value="HATPase_c_2"/>
    <property type="match status" value="1"/>
</dbReference>
<evidence type="ECO:0000313" key="3">
    <source>
        <dbReference type="EMBL" id="TVT19522.1"/>
    </source>
</evidence>
<accession>A0A558A5J0</accession>
<dbReference type="AlphaFoldDB" id="A0A558A5J0"/>
<dbReference type="Gene3D" id="3.30.565.10">
    <property type="entry name" value="Histidine kinase-like ATPase, C-terminal domain"/>
    <property type="match status" value="1"/>
</dbReference>
<dbReference type="InterPro" id="IPR003594">
    <property type="entry name" value="HATPase_dom"/>
</dbReference>
<dbReference type="OrthoDB" id="3478628at2"/>
<keyword evidence="1" id="KW-0418">Kinase</keyword>
<evidence type="ECO:0000259" key="2">
    <source>
        <dbReference type="Pfam" id="PF13581"/>
    </source>
</evidence>
<dbReference type="GO" id="GO:0004674">
    <property type="term" value="F:protein serine/threonine kinase activity"/>
    <property type="evidence" value="ECO:0007669"/>
    <property type="project" value="UniProtKB-KW"/>
</dbReference>
<sequence length="135" mass="14160">MSGNNSGEDAPALLLDLAPDHVPPLVEVRQWAARTLPPAGPDFVSDVQLVATELVSNAYEHAGGARRVRLGYDKDTGRLLVEVEDGSSDPPVRQEAGGFRGRGLALVDALAHAWGSRPRAGGGKTVWAVLMAGGR</sequence>
<feature type="domain" description="Histidine kinase/HSP90-like ATPase" evidence="2">
    <location>
        <begin position="20"/>
        <end position="128"/>
    </location>
</feature>
<proteinExistence type="predicted"/>
<dbReference type="PANTHER" id="PTHR35526">
    <property type="entry name" value="ANTI-SIGMA-F FACTOR RSBW-RELATED"/>
    <property type="match status" value="1"/>
</dbReference>
<keyword evidence="1" id="KW-0723">Serine/threonine-protein kinase</keyword>
<dbReference type="GO" id="GO:0005524">
    <property type="term" value="F:ATP binding"/>
    <property type="evidence" value="ECO:0007669"/>
    <property type="project" value="UniProtKB-KW"/>
</dbReference>
<protein>
    <submittedName>
        <fullName evidence="3">ATP-binding protein</fullName>
    </submittedName>
</protein>